<feature type="region of interest" description="Disordered" evidence="2">
    <location>
        <begin position="1"/>
        <end position="33"/>
    </location>
</feature>
<sequence>MGGKSSRQARSATFSDEAFAQSRLTNAKKETPTDLNLGKKKDVVLSKEVIDFNLGEEPCPLNEIVRDQFTITNESGKKIKFRFDPIPSASCKLSFEPASGTIDGGKKNVKKIGVKMVLLMPESLNFRGVYGADPMALEIAEDCGFEVPVVLKSMREALVDQDALSQEGIFRLAGDQNEMKRIKGDMNRTKTFDAKDADMNTIANLLKVWFRELPVPILNALPTEVIFHSGDPNVCIDAYEGLQEPQKSLLGWLLHLMADVAALKAHNKMSEQNLGSDPMEGLVMSQKAVQFLHNLILNEIELRHAEQRGDE</sequence>
<feature type="domain" description="Rho-GAP" evidence="3">
    <location>
        <begin position="137"/>
        <end position="311"/>
    </location>
</feature>
<dbReference type="Gene3D" id="1.10.555.10">
    <property type="entry name" value="Rho GTPase activation protein"/>
    <property type="match status" value="1"/>
</dbReference>
<proteinExistence type="predicted"/>
<gene>
    <name evidence="4" type="ORF">ACA1_142650</name>
</gene>
<evidence type="ECO:0000313" key="4">
    <source>
        <dbReference type="EMBL" id="ELR22562.1"/>
    </source>
</evidence>
<feature type="compositionally biased region" description="Polar residues" evidence="2">
    <location>
        <begin position="1"/>
        <end position="14"/>
    </location>
</feature>
<dbReference type="InterPro" id="IPR000198">
    <property type="entry name" value="RhoGAP_dom"/>
</dbReference>
<accession>L8HBF5</accession>
<keyword evidence="1" id="KW-0343">GTPase activation</keyword>
<dbReference type="Pfam" id="PF00620">
    <property type="entry name" value="RhoGAP"/>
    <property type="match status" value="1"/>
</dbReference>
<dbReference type="CDD" id="cd00159">
    <property type="entry name" value="RhoGAP"/>
    <property type="match status" value="1"/>
</dbReference>
<dbReference type="PANTHER" id="PTHR23177">
    <property type="entry name" value="MKIAA1688 PROTEIN"/>
    <property type="match status" value="1"/>
</dbReference>
<evidence type="ECO:0000313" key="5">
    <source>
        <dbReference type="Proteomes" id="UP000011083"/>
    </source>
</evidence>
<dbReference type="GO" id="GO:0007165">
    <property type="term" value="P:signal transduction"/>
    <property type="evidence" value="ECO:0007669"/>
    <property type="project" value="InterPro"/>
</dbReference>
<dbReference type="InterPro" id="IPR044785">
    <property type="entry name" value="RopGAP1-5"/>
</dbReference>
<organism evidence="4 5">
    <name type="scientific">Acanthamoeba castellanii (strain ATCC 30010 / Neff)</name>
    <dbReference type="NCBI Taxonomy" id="1257118"/>
    <lineage>
        <taxon>Eukaryota</taxon>
        <taxon>Amoebozoa</taxon>
        <taxon>Discosea</taxon>
        <taxon>Longamoebia</taxon>
        <taxon>Centramoebida</taxon>
        <taxon>Acanthamoebidae</taxon>
        <taxon>Acanthamoeba</taxon>
    </lineage>
</organism>
<dbReference type="PROSITE" id="PS50238">
    <property type="entry name" value="RHOGAP"/>
    <property type="match status" value="1"/>
</dbReference>
<keyword evidence="5" id="KW-1185">Reference proteome</keyword>
<dbReference type="GO" id="GO:0005096">
    <property type="term" value="F:GTPase activator activity"/>
    <property type="evidence" value="ECO:0007669"/>
    <property type="project" value="UniProtKB-KW"/>
</dbReference>
<dbReference type="VEuPathDB" id="AmoebaDB:ACA1_142650"/>
<dbReference type="InterPro" id="IPR008936">
    <property type="entry name" value="Rho_GTPase_activation_prot"/>
</dbReference>
<name>L8HBF5_ACACF</name>
<dbReference type="KEGG" id="acan:ACA1_142650"/>
<dbReference type="AlphaFoldDB" id="L8HBF5"/>
<dbReference type="Proteomes" id="UP000011083">
    <property type="component" value="Unassembled WGS sequence"/>
</dbReference>
<dbReference type="OrthoDB" id="185175at2759"/>
<evidence type="ECO:0000259" key="3">
    <source>
        <dbReference type="PROSITE" id="PS50238"/>
    </source>
</evidence>
<dbReference type="OMA" id="DPMALEI"/>
<evidence type="ECO:0000256" key="2">
    <source>
        <dbReference type="SAM" id="MobiDB-lite"/>
    </source>
</evidence>
<evidence type="ECO:0000256" key="1">
    <source>
        <dbReference type="ARBA" id="ARBA00022468"/>
    </source>
</evidence>
<dbReference type="RefSeq" id="XP_004349650.1">
    <property type="nucleotide sequence ID" value="XM_004349600.1"/>
</dbReference>
<dbReference type="SMART" id="SM00324">
    <property type="entry name" value="RhoGAP"/>
    <property type="match status" value="1"/>
</dbReference>
<dbReference type="GeneID" id="14923506"/>
<protein>
    <submittedName>
        <fullName evidence="4">RhoGAP domain containing protein</fullName>
    </submittedName>
</protein>
<dbReference type="SUPFAM" id="SSF48350">
    <property type="entry name" value="GTPase activation domain, GAP"/>
    <property type="match status" value="1"/>
</dbReference>
<dbReference type="PANTHER" id="PTHR23177:SF35">
    <property type="entry name" value="RHO GTPASE-ACTIVATING PROTEIN GACA"/>
    <property type="match status" value="1"/>
</dbReference>
<reference evidence="4 5" key="1">
    <citation type="journal article" date="2013" name="Genome Biol.">
        <title>Genome of Acanthamoeba castellanii highlights extensive lateral gene transfer and early evolution of tyrosine kinase signaling.</title>
        <authorList>
            <person name="Clarke M."/>
            <person name="Lohan A.J."/>
            <person name="Liu B."/>
            <person name="Lagkouvardos I."/>
            <person name="Roy S."/>
            <person name="Zafar N."/>
            <person name="Bertelli C."/>
            <person name="Schilde C."/>
            <person name="Kianianmomeni A."/>
            <person name="Burglin T.R."/>
            <person name="Frech C."/>
            <person name="Turcotte B."/>
            <person name="Kopec K.O."/>
            <person name="Synnott J.M."/>
            <person name="Choo C."/>
            <person name="Paponov I."/>
            <person name="Finkler A."/>
            <person name="Soon Heng Tan C."/>
            <person name="Hutchins A.P."/>
            <person name="Weinmeier T."/>
            <person name="Rattei T."/>
            <person name="Chu J.S."/>
            <person name="Gimenez G."/>
            <person name="Irimia M."/>
            <person name="Rigden D.J."/>
            <person name="Fitzpatrick D.A."/>
            <person name="Lorenzo-Morales J."/>
            <person name="Bateman A."/>
            <person name="Chiu C.H."/>
            <person name="Tang P."/>
            <person name="Hegemann P."/>
            <person name="Fromm H."/>
            <person name="Raoult D."/>
            <person name="Greub G."/>
            <person name="Miranda-Saavedra D."/>
            <person name="Chen N."/>
            <person name="Nash P."/>
            <person name="Ginger M.L."/>
            <person name="Horn M."/>
            <person name="Schaap P."/>
            <person name="Caler L."/>
            <person name="Loftus B."/>
        </authorList>
    </citation>
    <scope>NUCLEOTIDE SEQUENCE [LARGE SCALE GENOMIC DNA]</scope>
    <source>
        <strain evidence="4 5">Neff</strain>
    </source>
</reference>
<dbReference type="EMBL" id="KB007883">
    <property type="protein sequence ID" value="ELR22562.1"/>
    <property type="molecule type" value="Genomic_DNA"/>
</dbReference>